<keyword evidence="1" id="KW-0433">Leucine-rich repeat</keyword>
<dbReference type="InterPro" id="IPR025875">
    <property type="entry name" value="Leu-rich_rpt_4"/>
</dbReference>
<name>A0A7X0HTU6_9BACI</name>
<proteinExistence type="predicted"/>
<dbReference type="InterPro" id="IPR001611">
    <property type="entry name" value="Leu-rich_rpt"/>
</dbReference>
<dbReference type="PANTHER" id="PTHR46652">
    <property type="entry name" value="LEUCINE-RICH REPEAT AND IQ DOMAIN-CONTAINING PROTEIN 1-RELATED"/>
    <property type="match status" value="1"/>
</dbReference>
<dbReference type="InterPro" id="IPR001119">
    <property type="entry name" value="SLH_dom"/>
</dbReference>
<keyword evidence="7" id="KW-1185">Reference proteome</keyword>
<feature type="domain" description="SLH" evidence="5">
    <location>
        <begin position="88"/>
        <end position="147"/>
    </location>
</feature>
<dbReference type="RefSeq" id="WP_184528039.1">
    <property type="nucleotide sequence ID" value="NZ_JACHGK010000013.1"/>
</dbReference>
<reference evidence="6 7" key="1">
    <citation type="submission" date="2020-08" db="EMBL/GenBank/DDBJ databases">
        <title>Genomic Encyclopedia of Type Strains, Phase IV (KMG-IV): sequencing the most valuable type-strain genomes for metagenomic binning, comparative biology and taxonomic classification.</title>
        <authorList>
            <person name="Goeker M."/>
        </authorList>
    </citation>
    <scope>NUCLEOTIDE SEQUENCE [LARGE SCALE GENOMIC DNA]</scope>
    <source>
        <strain evidence="6 7">DSM 5391</strain>
    </source>
</reference>
<dbReference type="PROSITE" id="PS51272">
    <property type="entry name" value="SLH"/>
    <property type="match status" value="3"/>
</dbReference>
<keyword evidence="3" id="KW-0677">Repeat</keyword>
<dbReference type="SMART" id="SM00365">
    <property type="entry name" value="LRR_SD22"/>
    <property type="match status" value="7"/>
</dbReference>
<organism evidence="6 7">
    <name type="scientific">Bacillus benzoevorans</name>
    <dbReference type="NCBI Taxonomy" id="1456"/>
    <lineage>
        <taxon>Bacteria</taxon>
        <taxon>Bacillati</taxon>
        <taxon>Bacillota</taxon>
        <taxon>Bacilli</taxon>
        <taxon>Bacillales</taxon>
        <taxon>Bacillaceae</taxon>
        <taxon>Bacillus</taxon>
    </lineage>
</organism>
<dbReference type="Pfam" id="PF00395">
    <property type="entry name" value="SLH"/>
    <property type="match status" value="3"/>
</dbReference>
<dbReference type="PROSITE" id="PS51450">
    <property type="entry name" value="LRR"/>
    <property type="match status" value="11"/>
</dbReference>
<feature type="chain" id="PRO_5030601526" evidence="4">
    <location>
        <begin position="25"/>
        <end position="551"/>
    </location>
</feature>
<feature type="domain" description="SLH" evidence="5">
    <location>
        <begin position="148"/>
        <end position="206"/>
    </location>
</feature>
<evidence type="ECO:0000256" key="2">
    <source>
        <dbReference type="ARBA" id="ARBA00022729"/>
    </source>
</evidence>
<gene>
    <name evidence="6" type="ORF">HNR53_003418</name>
</gene>
<keyword evidence="2 4" id="KW-0732">Signal</keyword>
<feature type="domain" description="SLH" evidence="5">
    <location>
        <begin position="24"/>
        <end position="87"/>
    </location>
</feature>
<evidence type="ECO:0000313" key="6">
    <source>
        <dbReference type="EMBL" id="MBB6446754.1"/>
    </source>
</evidence>
<dbReference type="SMART" id="SM00369">
    <property type="entry name" value="LRR_TYP"/>
    <property type="match status" value="8"/>
</dbReference>
<dbReference type="PANTHER" id="PTHR46652:SF3">
    <property type="entry name" value="LEUCINE-RICH REPEAT-CONTAINING PROTEIN 9"/>
    <property type="match status" value="1"/>
</dbReference>
<feature type="signal peptide" evidence="4">
    <location>
        <begin position="1"/>
        <end position="24"/>
    </location>
</feature>
<dbReference type="InterPro" id="IPR050836">
    <property type="entry name" value="SDS22/Internalin_LRR"/>
</dbReference>
<comment type="caution">
    <text evidence="6">The sequence shown here is derived from an EMBL/GenBank/DDBJ whole genome shotgun (WGS) entry which is preliminary data.</text>
</comment>
<dbReference type="InterPro" id="IPR003591">
    <property type="entry name" value="Leu-rich_rpt_typical-subtyp"/>
</dbReference>
<evidence type="ECO:0000256" key="1">
    <source>
        <dbReference type="ARBA" id="ARBA00022614"/>
    </source>
</evidence>
<evidence type="ECO:0000259" key="5">
    <source>
        <dbReference type="PROSITE" id="PS51272"/>
    </source>
</evidence>
<dbReference type="InterPro" id="IPR032675">
    <property type="entry name" value="LRR_dom_sf"/>
</dbReference>
<protein>
    <submittedName>
        <fullName evidence="6">Leucine-rich repeat (LRR) protein</fullName>
    </submittedName>
</protein>
<accession>A0A7X0HTU6</accession>
<dbReference type="Pfam" id="PF12799">
    <property type="entry name" value="LRR_4"/>
    <property type="match status" value="3"/>
</dbReference>
<dbReference type="Proteomes" id="UP000531594">
    <property type="component" value="Unassembled WGS sequence"/>
</dbReference>
<dbReference type="Pfam" id="PF13516">
    <property type="entry name" value="LRR_6"/>
    <property type="match status" value="1"/>
</dbReference>
<evidence type="ECO:0000313" key="7">
    <source>
        <dbReference type="Proteomes" id="UP000531594"/>
    </source>
</evidence>
<dbReference type="EMBL" id="JACHGK010000013">
    <property type="protein sequence ID" value="MBB6446754.1"/>
    <property type="molecule type" value="Genomic_DNA"/>
</dbReference>
<evidence type="ECO:0000256" key="4">
    <source>
        <dbReference type="SAM" id="SignalP"/>
    </source>
</evidence>
<dbReference type="SUPFAM" id="SSF52058">
    <property type="entry name" value="L domain-like"/>
    <property type="match status" value="1"/>
</dbReference>
<evidence type="ECO:0000256" key="3">
    <source>
        <dbReference type="ARBA" id="ARBA00022737"/>
    </source>
</evidence>
<sequence length="551" mass="59776">MKKLTSLVLFVLVMGLVTPINGQAASGFKDVSASYTFYDEVLYLSGKGVISGYADGTFKPNITVTRAQAAMMLGRALNLNGEPRNTKFKDVTAYVTGSGYIAAAVEKGIISGYADGTYRPYDSVTRGQMAIFLNRAFSLTQGNVNGFSDITAKIAAYQSILNVSANGIASGYADGTYRPNLAVTRGQFSAFMARTLEPSFRAGMVYFSDKNFEKVIRETLNKPAGNITAADMSSINKIEAKGYAIKSVSGIEHAKNLTYLDLRENEISDISRLTELTKLRVLHLPFNQISDISALAGLAKLEIVDLSYNRIRDVRALNGLTEIHALNLSANGINDISALSRLTKLIDLKLAANGISDISALSKFNTLYTLNLTYNNISDISALSGLNTLQDLALTGNQISDIRALRGLTNLYALRLDINKINDIGALSGLTKLTTLNVSVNEFSDIRALSSLTKLEDLSLGGNELDDIRALGSLINLTKLDLSLTGISDISSLSKLIKLQYVYLSGNKISDITPLSQHPDLIYINLTDNELNSESQDVIKDLNAREVIVFY</sequence>
<dbReference type="Gene3D" id="3.80.10.10">
    <property type="entry name" value="Ribonuclease Inhibitor"/>
    <property type="match status" value="1"/>
</dbReference>
<dbReference type="AlphaFoldDB" id="A0A7X0HTU6"/>